<feature type="compositionally biased region" description="Acidic residues" evidence="1">
    <location>
        <begin position="404"/>
        <end position="418"/>
    </location>
</feature>
<dbReference type="OrthoDB" id="2243937at2"/>
<dbReference type="RefSeq" id="WP_075361648.1">
    <property type="nucleotide sequence ID" value="NZ_MPDM01000005.1"/>
</dbReference>
<dbReference type="Proteomes" id="UP000186465">
    <property type="component" value="Unassembled WGS sequence"/>
</dbReference>
<evidence type="ECO:0000313" key="4">
    <source>
        <dbReference type="Proteomes" id="UP000186465"/>
    </source>
</evidence>
<feature type="region of interest" description="Disordered" evidence="1">
    <location>
        <begin position="396"/>
        <end position="477"/>
    </location>
</feature>
<accession>A0A1Q5PM41</accession>
<keyword evidence="2" id="KW-1133">Transmembrane helix</keyword>
<proteinExistence type="predicted"/>
<dbReference type="EMBL" id="MPDM01000005">
    <property type="protein sequence ID" value="OKL48618.1"/>
    <property type="molecule type" value="Genomic_DNA"/>
</dbReference>
<name>A0A1Q5PM41_9ACTO</name>
<comment type="caution">
    <text evidence="3">The sequence shown here is derived from an EMBL/GenBank/DDBJ whole genome shotgun (WGS) entry which is preliminary data.</text>
</comment>
<evidence type="ECO:0000313" key="3">
    <source>
        <dbReference type="EMBL" id="OKL48618.1"/>
    </source>
</evidence>
<keyword evidence="2" id="KW-0812">Transmembrane</keyword>
<feature type="compositionally biased region" description="Basic and acidic residues" evidence="1">
    <location>
        <begin position="419"/>
        <end position="429"/>
    </location>
</feature>
<keyword evidence="2" id="KW-0472">Membrane</keyword>
<dbReference type="AlphaFoldDB" id="A0A1Q5PM41"/>
<feature type="compositionally biased region" description="Polar residues" evidence="1">
    <location>
        <begin position="462"/>
        <end position="477"/>
    </location>
</feature>
<protein>
    <recommendedName>
        <fullName evidence="5">Gram-positive cocci surface proteins LPxTG domain-containing protein</fullName>
    </recommendedName>
</protein>
<feature type="transmembrane region" description="Helical" evidence="2">
    <location>
        <begin position="486"/>
        <end position="507"/>
    </location>
</feature>
<evidence type="ECO:0000256" key="2">
    <source>
        <dbReference type="SAM" id="Phobius"/>
    </source>
</evidence>
<reference evidence="4" key="1">
    <citation type="submission" date="2016-11" db="EMBL/GenBank/DDBJ databases">
        <title>Actinomyces gypaetusis sp. nov. isolated from Gypaetus barbatus in Qinghai Tibet Plateau China.</title>
        <authorList>
            <person name="Meng X."/>
        </authorList>
    </citation>
    <scope>NUCLEOTIDE SEQUENCE [LARGE SCALE GENOMIC DNA]</scope>
    <source>
        <strain evidence="4">DSM 15383</strain>
    </source>
</reference>
<organism evidence="3 4">
    <name type="scientific">Boudabousia marimammalium</name>
    <dbReference type="NCBI Taxonomy" id="156892"/>
    <lineage>
        <taxon>Bacteria</taxon>
        <taxon>Bacillati</taxon>
        <taxon>Actinomycetota</taxon>
        <taxon>Actinomycetes</taxon>
        <taxon>Actinomycetales</taxon>
        <taxon>Actinomycetaceae</taxon>
        <taxon>Boudabousia</taxon>
    </lineage>
</organism>
<evidence type="ECO:0008006" key="5">
    <source>
        <dbReference type="Google" id="ProtNLM"/>
    </source>
</evidence>
<gene>
    <name evidence="3" type="ORF">BM477_05260</name>
</gene>
<sequence>MKINVNLGSAKGSKTFARPLILAVAASLLVLSPSFGISSAFGAEGDAELPANVVSNGGGVDVTPLGAEEVGEDKVKYSFQVSLQSMQSSDHIQTGNTFTIAMPQFVNDVKFTQLGTYDVGFDRDLANFAADAQTRKDVEVPLGIVYSTADVRWSELETLARGQRGQYVDDSNGRVGETFDGIYYPTSESTDIVDVFGSLVNAQEQEAFKESGLKDVPGAVIYAGVSEQGLSSVIQAFQPDSETREGPKSYTVYGEFAGLPMGLRVEYTISKEQAKKTPIMPLWAALSWRSFSEGGLSSAESGSQHLYEYGDLSEAYELLKHPESIKADQFDSNGLQVANVGVTAYTGKWYEIGEDLNPGVFNWVKQFGLAQNSAVTYYVAANEDYRDIAAVAYLPTPKKSPEGTVEDSPEGTVEDDQTDSSKDDSEIELKPAIPLGPSTSADTDATDVANPDKATGGDKPNGANQTGQVDKTSQSQAADTSLARTGVSVALTALASALLLAGGALLVRSRRFLQA</sequence>
<keyword evidence="4" id="KW-1185">Reference proteome</keyword>
<evidence type="ECO:0000256" key="1">
    <source>
        <dbReference type="SAM" id="MobiDB-lite"/>
    </source>
</evidence>